<feature type="compositionally biased region" description="Low complexity" evidence="1">
    <location>
        <begin position="174"/>
        <end position="187"/>
    </location>
</feature>
<name>A0A6J4PDG5_9ACTN</name>
<dbReference type="Gene3D" id="3.40.630.30">
    <property type="match status" value="2"/>
</dbReference>
<evidence type="ECO:0000313" key="2">
    <source>
        <dbReference type="EMBL" id="CAA9407823.1"/>
    </source>
</evidence>
<gene>
    <name evidence="2" type="ORF">AVDCRST_MAG03-1652</name>
</gene>
<evidence type="ECO:0008006" key="3">
    <source>
        <dbReference type="Google" id="ProtNLM"/>
    </source>
</evidence>
<organism evidence="2">
    <name type="scientific">uncultured Rubrobacteraceae bacterium</name>
    <dbReference type="NCBI Taxonomy" id="349277"/>
    <lineage>
        <taxon>Bacteria</taxon>
        <taxon>Bacillati</taxon>
        <taxon>Actinomycetota</taxon>
        <taxon>Rubrobacteria</taxon>
        <taxon>Rubrobacterales</taxon>
        <taxon>Rubrobacteraceae</taxon>
        <taxon>environmental samples</taxon>
    </lineage>
</organism>
<dbReference type="AlphaFoldDB" id="A0A6J4PDG5"/>
<dbReference type="InterPro" id="IPR016181">
    <property type="entry name" value="Acyl_CoA_acyltransferase"/>
</dbReference>
<reference evidence="2" key="1">
    <citation type="submission" date="2020-02" db="EMBL/GenBank/DDBJ databases">
        <authorList>
            <person name="Meier V. D."/>
        </authorList>
    </citation>
    <scope>NUCLEOTIDE SEQUENCE</scope>
    <source>
        <strain evidence="2">AVDCRST_MAG03</strain>
    </source>
</reference>
<sequence>MAKKAKVRPYEEGDARGIGELRARAFPYLPEVKEFSFYETVYEWLGTHPLAGEIRRWIAATDDGEVVGHLAATPLYYRVNGHRVVAHSPGDYMGHPDYGFHALMLMRKFFSECENCVSLDMVPEVIGVQSKFGAVDAGQLQYAAKLLNVSRLPMPARLERLLSQEGQGFPNGRPSPEGMEQPEEPGGYQPPRPRAPIPGPVKGLMNGGLRLMDGALGGAFAGGPKVVPVQGFDESFDAFFEKVASSVSCVVEKDAAFLRWRYGPGSPQWPVTVLVVREAGGLAGYAVVRTVSGGQDGYVLDLVTLPGRRDVARALLRESVRLFREAGAHIIRYRFADSPTGPRSSDLLRLGFFHRDDRRNTLMTKFADEAQHGRATSVARWSYNIGDGEATFWLR</sequence>
<protein>
    <recommendedName>
        <fullName evidence="3">N-acetyltransferase domain-containing protein</fullName>
    </recommendedName>
</protein>
<accession>A0A6J4PDG5</accession>
<feature type="region of interest" description="Disordered" evidence="1">
    <location>
        <begin position="164"/>
        <end position="196"/>
    </location>
</feature>
<dbReference type="EMBL" id="CADCUT010000106">
    <property type="protein sequence ID" value="CAA9407823.1"/>
    <property type="molecule type" value="Genomic_DNA"/>
</dbReference>
<evidence type="ECO:0000256" key="1">
    <source>
        <dbReference type="SAM" id="MobiDB-lite"/>
    </source>
</evidence>
<proteinExistence type="predicted"/>
<dbReference type="SUPFAM" id="SSF55729">
    <property type="entry name" value="Acyl-CoA N-acyltransferases (Nat)"/>
    <property type="match status" value="2"/>
</dbReference>